<dbReference type="OrthoDB" id="2942917at2759"/>
<protein>
    <submittedName>
        <fullName evidence="1">Uncharacterized protein</fullName>
    </submittedName>
</protein>
<sequence>MLTTVPVLLLQSCSWHSKFLTSPSMEKSSEQHSFFTEGNCIIAADSAAIISFHLRHINFMVNLVEGSLRHDTSKYAIYSNTELDEDREAFVDNFHTLCKLSYQIKRHYRLYLIHKSFTSFGPWGMSPVLNPVEVVIKSLNRAAEHEALMETASLRVREKYAIKFGNILRPSLDRFFADICVVFTELAAGVPPMMELFANCSSYRRLVSEGLDIDIPRVAEYANHPVTPIISKYCYNSTEKPLTADELAQSVVNVKARLDHDYYGDHLDIPPRRLIGLHLSLPFNDDSFVDESVDSDGL</sequence>
<gene>
    <name evidence="1" type="ORF">ARMGADRAFT_1066894</name>
</gene>
<accession>A0A2H3CRV0</accession>
<reference evidence="2" key="1">
    <citation type="journal article" date="2017" name="Nat. Ecol. Evol.">
        <title>Genome expansion and lineage-specific genetic innovations in the forest pathogenic fungi Armillaria.</title>
        <authorList>
            <person name="Sipos G."/>
            <person name="Prasanna A.N."/>
            <person name="Walter M.C."/>
            <person name="O'Connor E."/>
            <person name="Balint B."/>
            <person name="Krizsan K."/>
            <person name="Kiss B."/>
            <person name="Hess J."/>
            <person name="Varga T."/>
            <person name="Slot J."/>
            <person name="Riley R."/>
            <person name="Boka B."/>
            <person name="Rigling D."/>
            <person name="Barry K."/>
            <person name="Lee J."/>
            <person name="Mihaltcheva S."/>
            <person name="LaButti K."/>
            <person name="Lipzen A."/>
            <person name="Waldron R."/>
            <person name="Moloney N.M."/>
            <person name="Sperisen C."/>
            <person name="Kredics L."/>
            <person name="Vagvoelgyi C."/>
            <person name="Patrignani A."/>
            <person name="Fitzpatrick D."/>
            <person name="Nagy I."/>
            <person name="Doyle S."/>
            <person name="Anderson J.B."/>
            <person name="Grigoriev I.V."/>
            <person name="Gueldener U."/>
            <person name="Muensterkoetter M."/>
            <person name="Nagy L.G."/>
        </authorList>
    </citation>
    <scope>NUCLEOTIDE SEQUENCE [LARGE SCALE GENOMIC DNA]</scope>
    <source>
        <strain evidence="2">Ar21-2</strain>
    </source>
</reference>
<dbReference type="AlphaFoldDB" id="A0A2H3CRV0"/>
<evidence type="ECO:0000313" key="2">
    <source>
        <dbReference type="Proteomes" id="UP000217790"/>
    </source>
</evidence>
<dbReference type="Proteomes" id="UP000217790">
    <property type="component" value="Unassembled WGS sequence"/>
</dbReference>
<name>A0A2H3CRV0_ARMGA</name>
<evidence type="ECO:0000313" key="1">
    <source>
        <dbReference type="EMBL" id="PBK85765.1"/>
    </source>
</evidence>
<organism evidence="1 2">
    <name type="scientific">Armillaria gallica</name>
    <name type="common">Bulbous honey fungus</name>
    <name type="synonym">Armillaria bulbosa</name>
    <dbReference type="NCBI Taxonomy" id="47427"/>
    <lineage>
        <taxon>Eukaryota</taxon>
        <taxon>Fungi</taxon>
        <taxon>Dikarya</taxon>
        <taxon>Basidiomycota</taxon>
        <taxon>Agaricomycotina</taxon>
        <taxon>Agaricomycetes</taxon>
        <taxon>Agaricomycetidae</taxon>
        <taxon>Agaricales</taxon>
        <taxon>Marasmiineae</taxon>
        <taxon>Physalacriaceae</taxon>
        <taxon>Armillaria</taxon>
    </lineage>
</organism>
<proteinExistence type="predicted"/>
<dbReference type="InParanoid" id="A0A2H3CRV0"/>
<dbReference type="EMBL" id="KZ293689">
    <property type="protein sequence ID" value="PBK85765.1"/>
    <property type="molecule type" value="Genomic_DNA"/>
</dbReference>
<keyword evidence="2" id="KW-1185">Reference proteome</keyword>